<organism evidence="1 2">
    <name type="scientific">Anaeramoeba flamelloides</name>
    <dbReference type="NCBI Taxonomy" id="1746091"/>
    <lineage>
        <taxon>Eukaryota</taxon>
        <taxon>Metamonada</taxon>
        <taxon>Anaeramoebidae</taxon>
        <taxon>Anaeramoeba</taxon>
    </lineage>
</organism>
<accession>A0ABQ8Y723</accession>
<sequence>MAIFTRRRNKKILARLCRSLVKHGKKVAEKSLWYAITRISTVANFLSMGKRMRVSTTIRPNVCVGSTIPHYFG</sequence>
<proteinExistence type="predicted"/>
<gene>
    <name evidence="1" type="ORF">M0813_25128</name>
</gene>
<evidence type="ECO:0008006" key="3">
    <source>
        <dbReference type="Google" id="ProtNLM"/>
    </source>
</evidence>
<evidence type="ECO:0000313" key="1">
    <source>
        <dbReference type="EMBL" id="KAJ6239519.1"/>
    </source>
</evidence>
<keyword evidence="2" id="KW-1185">Reference proteome</keyword>
<protein>
    <recommendedName>
        <fullName evidence="3">Ribosomal protein S7</fullName>
    </recommendedName>
</protein>
<name>A0ABQ8Y723_9EUKA</name>
<dbReference type="EMBL" id="JAOAOG010000223">
    <property type="protein sequence ID" value="KAJ6239519.1"/>
    <property type="molecule type" value="Genomic_DNA"/>
</dbReference>
<evidence type="ECO:0000313" key="2">
    <source>
        <dbReference type="Proteomes" id="UP001150062"/>
    </source>
</evidence>
<reference evidence="1" key="1">
    <citation type="submission" date="2022-08" db="EMBL/GenBank/DDBJ databases">
        <title>Novel sulfate-reducing endosymbionts in the free-living metamonad Anaeramoeba.</title>
        <authorList>
            <person name="Jerlstrom-Hultqvist J."/>
            <person name="Cepicka I."/>
            <person name="Gallot-Lavallee L."/>
            <person name="Salas-Leiva D."/>
            <person name="Curtis B.A."/>
            <person name="Zahonova K."/>
            <person name="Pipaliya S."/>
            <person name="Dacks J."/>
            <person name="Roger A.J."/>
        </authorList>
    </citation>
    <scope>NUCLEOTIDE SEQUENCE</scope>
    <source>
        <strain evidence="1">Schooner1</strain>
    </source>
</reference>
<dbReference type="Proteomes" id="UP001150062">
    <property type="component" value="Unassembled WGS sequence"/>
</dbReference>
<comment type="caution">
    <text evidence="1">The sequence shown here is derived from an EMBL/GenBank/DDBJ whole genome shotgun (WGS) entry which is preliminary data.</text>
</comment>